<reference evidence="1" key="1">
    <citation type="submission" date="2021-01" db="EMBL/GenBank/DDBJ databases">
        <title>Whole genome shotgun sequence of Planotetraspora thailandica NBRC 104271.</title>
        <authorList>
            <person name="Komaki H."/>
            <person name="Tamura T."/>
        </authorList>
    </citation>
    <scope>NUCLEOTIDE SEQUENCE</scope>
    <source>
        <strain evidence="1">NBRC 104271</strain>
    </source>
</reference>
<dbReference type="Proteomes" id="UP000605992">
    <property type="component" value="Unassembled WGS sequence"/>
</dbReference>
<dbReference type="EMBL" id="BOOR01000007">
    <property type="protein sequence ID" value="GII52699.1"/>
    <property type="molecule type" value="Genomic_DNA"/>
</dbReference>
<protein>
    <submittedName>
        <fullName evidence="1">Uncharacterized protein</fullName>
    </submittedName>
</protein>
<evidence type="ECO:0000313" key="2">
    <source>
        <dbReference type="Proteomes" id="UP000605992"/>
    </source>
</evidence>
<organism evidence="1 2">
    <name type="scientific">Planotetraspora thailandica</name>
    <dbReference type="NCBI Taxonomy" id="487172"/>
    <lineage>
        <taxon>Bacteria</taxon>
        <taxon>Bacillati</taxon>
        <taxon>Actinomycetota</taxon>
        <taxon>Actinomycetes</taxon>
        <taxon>Streptosporangiales</taxon>
        <taxon>Streptosporangiaceae</taxon>
        <taxon>Planotetraspora</taxon>
    </lineage>
</organism>
<keyword evidence="2" id="KW-1185">Reference proteome</keyword>
<dbReference type="AlphaFoldDB" id="A0A8J3XTZ9"/>
<sequence>MASRRTPRRTAGPGTEVDLREYEGRTHAWMLLSDAGAAEVVDEIATVLD</sequence>
<gene>
    <name evidence="1" type="ORF">Pth03_10880</name>
</gene>
<accession>A0A8J3XTZ9</accession>
<comment type="caution">
    <text evidence="1">The sequence shown here is derived from an EMBL/GenBank/DDBJ whole genome shotgun (WGS) entry which is preliminary data.</text>
</comment>
<proteinExistence type="predicted"/>
<name>A0A8J3XTZ9_9ACTN</name>
<evidence type="ECO:0000313" key="1">
    <source>
        <dbReference type="EMBL" id="GII52699.1"/>
    </source>
</evidence>